<evidence type="ECO:0000256" key="4">
    <source>
        <dbReference type="ARBA" id="ARBA00022475"/>
    </source>
</evidence>
<evidence type="ECO:0000256" key="3">
    <source>
        <dbReference type="ARBA" id="ARBA00022448"/>
    </source>
</evidence>
<feature type="transmembrane region" description="Helical" evidence="14">
    <location>
        <begin position="266"/>
        <end position="289"/>
    </location>
</feature>
<evidence type="ECO:0000256" key="12">
    <source>
        <dbReference type="ARBA" id="ARBA00033708"/>
    </source>
</evidence>
<comment type="function">
    <text evidence="14">Catalyzes the sodium-dependent uptake of extracellular L-proline.</text>
</comment>
<dbReference type="EMBL" id="JACRTB010000017">
    <property type="protein sequence ID" value="MBC8576902.1"/>
    <property type="molecule type" value="Genomic_DNA"/>
</dbReference>
<keyword evidence="8 14" id="KW-0915">Sodium</keyword>
<evidence type="ECO:0000256" key="11">
    <source>
        <dbReference type="ARBA" id="ARBA00023201"/>
    </source>
</evidence>
<keyword evidence="6 14" id="KW-0769">Symport</keyword>
<evidence type="ECO:0000256" key="8">
    <source>
        <dbReference type="ARBA" id="ARBA00023053"/>
    </source>
</evidence>
<evidence type="ECO:0000256" key="10">
    <source>
        <dbReference type="ARBA" id="ARBA00023136"/>
    </source>
</evidence>
<evidence type="ECO:0000256" key="6">
    <source>
        <dbReference type="ARBA" id="ARBA00022847"/>
    </source>
</evidence>
<reference evidence="15 16" key="1">
    <citation type="submission" date="2020-08" db="EMBL/GenBank/DDBJ databases">
        <title>Genome public.</title>
        <authorList>
            <person name="Liu C."/>
            <person name="Sun Q."/>
        </authorList>
    </citation>
    <scope>NUCLEOTIDE SEQUENCE [LARGE SCALE GENOMIC DNA]</scope>
    <source>
        <strain evidence="15 16">BX1</strain>
    </source>
</reference>
<dbReference type="NCBIfam" id="TIGR00813">
    <property type="entry name" value="sss"/>
    <property type="match status" value="1"/>
</dbReference>
<proteinExistence type="inferred from homology"/>
<dbReference type="InterPro" id="IPR050277">
    <property type="entry name" value="Sodium:Solute_Symporter"/>
</dbReference>
<feature type="transmembrane region" description="Helical" evidence="14">
    <location>
        <begin position="192"/>
        <end position="214"/>
    </location>
</feature>
<sequence>MRLSEIIVFIVYLLFMLSIGVYFFIKDRNGGEKSYFLGGREMGAWVAALSAGASDMSAWVLMGLPTSIYALGLGQVWISVGLAIGYTISWLVQAPRLRRFSIVANDSITIPQYLTNRFLSGSRALQIICAAVFLVAYTIYSASSVKACGTLFNTVIGLNETVAMYIAAIIIVSYTFLGGFSAVCWTDFFQGMLILGAMLIAPIFAAAMLDPAAVSAVPPTYWSAFSSWQEIVSGLAWGLGYFGMPHIIIRYMSLKSQAELKKSAKIGISWTVLIVVFAALVGVIGRLFLGYDEAINSNSLVFISMVRRIFPGLISGVLLSAVLAASMSTADSQLLSAASAFASDVYKPVIRKNKVSDREMLWAGRLVVLGVAAVALLIASNPNTGSIMALVSNAWGVFGAAFGPTIMLSLFWRRFNFKGAVAGILTGAFVDIGWFAFLSSTGIYELAPGFLAGTLAAVAVTLCTEKPSKQVEALFDEAVSYTE</sequence>
<dbReference type="PANTHER" id="PTHR48086">
    <property type="entry name" value="SODIUM/PROLINE SYMPORTER-RELATED"/>
    <property type="match status" value="1"/>
</dbReference>
<keyword evidence="7 14" id="KW-1133">Transmembrane helix</keyword>
<dbReference type="PROSITE" id="PS50283">
    <property type="entry name" value="NA_SOLUT_SYMP_3"/>
    <property type="match status" value="1"/>
</dbReference>
<evidence type="ECO:0000256" key="1">
    <source>
        <dbReference type="ARBA" id="ARBA00004651"/>
    </source>
</evidence>
<dbReference type="Proteomes" id="UP000658131">
    <property type="component" value="Unassembled WGS sequence"/>
</dbReference>
<dbReference type="Pfam" id="PF00474">
    <property type="entry name" value="SSF"/>
    <property type="match status" value="1"/>
</dbReference>
<evidence type="ECO:0000256" key="2">
    <source>
        <dbReference type="ARBA" id="ARBA00006434"/>
    </source>
</evidence>
<keyword evidence="3 14" id="KW-0813">Transport</keyword>
<feature type="transmembrane region" description="Helical" evidence="14">
    <location>
        <begin position="68"/>
        <end position="92"/>
    </location>
</feature>
<evidence type="ECO:0000256" key="9">
    <source>
        <dbReference type="ARBA" id="ARBA00023065"/>
    </source>
</evidence>
<comment type="subcellular location">
    <subcellularLocation>
        <location evidence="1 14">Cell membrane</location>
        <topology evidence="1 14">Multi-pass membrane protein</topology>
    </subcellularLocation>
</comment>
<dbReference type="InterPro" id="IPR011851">
    <property type="entry name" value="Na/Pro_symporter"/>
</dbReference>
<keyword evidence="14" id="KW-0029">Amino-acid transport</keyword>
<evidence type="ECO:0000313" key="15">
    <source>
        <dbReference type="EMBL" id="MBC8576902.1"/>
    </source>
</evidence>
<feature type="transmembrane region" description="Helical" evidence="14">
    <location>
        <begin position="234"/>
        <end position="254"/>
    </location>
</feature>
<name>A0ABR7NKG4_9FIRM</name>
<dbReference type="CDD" id="cd11475">
    <property type="entry name" value="SLC5sbd_PutP"/>
    <property type="match status" value="1"/>
</dbReference>
<feature type="transmembrane region" description="Helical" evidence="14">
    <location>
        <begin position="309"/>
        <end position="327"/>
    </location>
</feature>
<feature type="transmembrane region" description="Helical" evidence="14">
    <location>
        <begin position="124"/>
        <end position="142"/>
    </location>
</feature>
<comment type="similarity">
    <text evidence="2 13">Belongs to the sodium:solute symporter (SSF) (TC 2.A.21) family.</text>
</comment>
<feature type="transmembrane region" description="Helical" evidence="14">
    <location>
        <begin position="419"/>
        <end position="437"/>
    </location>
</feature>
<evidence type="ECO:0000313" key="16">
    <source>
        <dbReference type="Proteomes" id="UP000658131"/>
    </source>
</evidence>
<feature type="transmembrane region" description="Helical" evidence="14">
    <location>
        <begin position="6"/>
        <end position="25"/>
    </location>
</feature>
<comment type="catalytic activity">
    <reaction evidence="12">
        <text>L-proline(in) + Na(+)(in) = L-proline(out) + Na(+)(out)</text>
        <dbReference type="Rhea" id="RHEA:28967"/>
        <dbReference type="ChEBI" id="CHEBI:29101"/>
        <dbReference type="ChEBI" id="CHEBI:60039"/>
    </reaction>
</comment>
<dbReference type="Gene3D" id="1.20.1730.10">
    <property type="entry name" value="Sodium/glucose cotransporter"/>
    <property type="match status" value="1"/>
</dbReference>
<keyword evidence="11 14" id="KW-0739">Sodium transport</keyword>
<dbReference type="InterPro" id="IPR001734">
    <property type="entry name" value="Na/solute_symporter"/>
</dbReference>
<comment type="caution">
    <text evidence="15">The sequence shown here is derived from an EMBL/GenBank/DDBJ whole genome shotgun (WGS) entry which is preliminary data.</text>
</comment>
<evidence type="ECO:0000256" key="13">
    <source>
        <dbReference type="RuleBase" id="RU362091"/>
    </source>
</evidence>
<keyword evidence="5 14" id="KW-0812">Transmembrane</keyword>
<organism evidence="15 16">
    <name type="scientific">Yanshouia hominis</name>
    <dbReference type="NCBI Taxonomy" id="2763673"/>
    <lineage>
        <taxon>Bacteria</taxon>
        <taxon>Bacillati</taxon>
        <taxon>Bacillota</taxon>
        <taxon>Clostridia</taxon>
        <taxon>Eubacteriales</taxon>
        <taxon>Oscillospiraceae</taxon>
        <taxon>Yanshouia</taxon>
    </lineage>
</organism>
<keyword evidence="9 14" id="KW-0406">Ion transport</keyword>
<feature type="transmembrane region" description="Helical" evidence="14">
    <location>
        <begin position="386"/>
        <end position="412"/>
    </location>
</feature>
<evidence type="ECO:0000256" key="7">
    <source>
        <dbReference type="ARBA" id="ARBA00022989"/>
    </source>
</evidence>
<dbReference type="PANTHER" id="PTHR48086:SF3">
    <property type="entry name" value="SODIUM_PROLINE SYMPORTER"/>
    <property type="match status" value="1"/>
</dbReference>
<accession>A0ABR7NKG4</accession>
<dbReference type="RefSeq" id="WP_262400377.1">
    <property type="nucleotide sequence ID" value="NZ_JACRTB010000017.1"/>
</dbReference>
<keyword evidence="4 14" id="KW-1003">Cell membrane</keyword>
<feature type="transmembrane region" description="Helical" evidence="14">
    <location>
        <begin position="443"/>
        <end position="463"/>
    </location>
</feature>
<feature type="transmembrane region" description="Helical" evidence="14">
    <location>
        <begin position="162"/>
        <end position="185"/>
    </location>
</feature>
<keyword evidence="16" id="KW-1185">Reference proteome</keyword>
<keyword evidence="10 14" id="KW-0472">Membrane</keyword>
<protein>
    <recommendedName>
        <fullName evidence="14">Sodium/proline symporter</fullName>
    </recommendedName>
    <alternativeName>
        <fullName evidence="14">Proline permease</fullName>
    </alternativeName>
</protein>
<evidence type="ECO:0000256" key="14">
    <source>
        <dbReference type="RuleBase" id="RU366012"/>
    </source>
</evidence>
<evidence type="ECO:0000256" key="5">
    <source>
        <dbReference type="ARBA" id="ARBA00022692"/>
    </source>
</evidence>
<dbReference type="InterPro" id="IPR038377">
    <property type="entry name" value="Na/Glc_symporter_sf"/>
</dbReference>
<feature type="transmembrane region" description="Helical" evidence="14">
    <location>
        <begin position="360"/>
        <end position="380"/>
    </location>
</feature>
<gene>
    <name evidence="15" type="ORF">H8717_10865</name>
</gene>